<dbReference type="CDD" id="cd00475">
    <property type="entry name" value="Cis_IPPS"/>
    <property type="match status" value="1"/>
</dbReference>
<protein>
    <submittedName>
        <fullName evidence="3">Di-trans,poly-cis-decaprenylcistransferase</fullName>
        <ecNumber evidence="3">2.5.1.31</ecNumber>
    </submittedName>
</protein>
<dbReference type="Proteomes" id="UP000660021">
    <property type="component" value="Unassembled WGS sequence"/>
</dbReference>
<dbReference type="GO" id="GO:0008834">
    <property type="term" value="F:ditrans,polycis-undecaprenyl-diphosphate synthase [(2E,6E)-farnesyl-diphosphate specific] activity"/>
    <property type="evidence" value="ECO:0007669"/>
    <property type="project" value="UniProtKB-EC"/>
</dbReference>
<dbReference type="RefSeq" id="WP_186962723.1">
    <property type="nucleotide sequence ID" value="NZ_JACOPR010000001.1"/>
</dbReference>
<dbReference type="EMBL" id="JACOPR010000001">
    <property type="protein sequence ID" value="MBC5729232.1"/>
    <property type="molecule type" value="Genomic_DNA"/>
</dbReference>
<dbReference type="Gene3D" id="3.40.1180.10">
    <property type="entry name" value="Decaprenyl diphosphate synthase-like"/>
    <property type="match status" value="1"/>
</dbReference>
<evidence type="ECO:0000256" key="1">
    <source>
        <dbReference type="ARBA" id="ARBA00022679"/>
    </source>
</evidence>
<dbReference type="PANTHER" id="PTHR10291">
    <property type="entry name" value="DEHYDRODOLICHYL DIPHOSPHATE SYNTHASE FAMILY MEMBER"/>
    <property type="match status" value="1"/>
</dbReference>
<accession>A0ABR7HP15</accession>
<organism evidence="3 4">
    <name type="scientific">Pseudoflavonifractor hominis</name>
    <dbReference type="NCBI Taxonomy" id="2763059"/>
    <lineage>
        <taxon>Bacteria</taxon>
        <taxon>Bacillati</taxon>
        <taxon>Bacillota</taxon>
        <taxon>Clostridia</taxon>
        <taxon>Eubacteriales</taxon>
        <taxon>Oscillospiraceae</taxon>
        <taxon>Pseudoflavonifractor</taxon>
    </lineage>
</organism>
<sequence>MRIPKHIGIIPDGNRRWAKYAGLQKKEGYAHGLKPGLDLLILAKDAGIQEITYYGFTTDNCGRPPEQVKAFSKACVDAVNLIASEPVSLLVVGDEDASTFPKELLPYTTRTDLNGGGTRVNFLVNYGWEWDLAGLDHPGRNRRNICRELHSHDISRVDLVIRWGGMRRLSGFLPVQSVYADFFVVDRLWPDFQVEDFAQALQWYQEQDVTLGG</sequence>
<name>A0ABR7HP15_9FIRM</name>
<dbReference type="InterPro" id="IPR001441">
    <property type="entry name" value="UPP_synth-like"/>
</dbReference>
<reference evidence="3 4" key="1">
    <citation type="submission" date="2020-08" db="EMBL/GenBank/DDBJ databases">
        <title>Genome public.</title>
        <authorList>
            <person name="Liu C."/>
            <person name="Sun Q."/>
        </authorList>
    </citation>
    <scope>NUCLEOTIDE SEQUENCE [LARGE SCALE GENOMIC DNA]</scope>
    <source>
        <strain evidence="3 4">New-38</strain>
    </source>
</reference>
<dbReference type="InterPro" id="IPR036424">
    <property type="entry name" value="UPP_synth-like_sf"/>
</dbReference>
<keyword evidence="1 3" id="KW-0808">Transferase</keyword>
<keyword evidence="4" id="KW-1185">Reference proteome</keyword>
<evidence type="ECO:0000256" key="2">
    <source>
        <dbReference type="ARBA" id="ARBA00038453"/>
    </source>
</evidence>
<comment type="similarity">
    <text evidence="2">Belongs to the UPP synthase family. Z-FPP synthase subfamily.</text>
</comment>
<evidence type="ECO:0000313" key="4">
    <source>
        <dbReference type="Proteomes" id="UP000660021"/>
    </source>
</evidence>
<dbReference type="Pfam" id="PF01255">
    <property type="entry name" value="Prenyltransf"/>
    <property type="match status" value="1"/>
</dbReference>
<comment type="caution">
    <text evidence="3">The sequence shown here is derived from an EMBL/GenBank/DDBJ whole genome shotgun (WGS) entry which is preliminary data.</text>
</comment>
<dbReference type="SUPFAM" id="SSF64005">
    <property type="entry name" value="Undecaprenyl diphosphate synthase"/>
    <property type="match status" value="1"/>
</dbReference>
<dbReference type="PANTHER" id="PTHR10291:SF43">
    <property type="entry name" value="DEHYDRODOLICHYL DIPHOSPHATE SYNTHASE COMPLEX SUBUNIT DHDDS"/>
    <property type="match status" value="1"/>
</dbReference>
<dbReference type="EC" id="2.5.1.31" evidence="3"/>
<dbReference type="NCBIfam" id="TIGR00055">
    <property type="entry name" value="uppS"/>
    <property type="match status" value="1"/>
</dbReference>
<proteinExistence type="inferred from homology"/>
<evidence type="ECO:0000313" key="3">
    <source>
        <dbReference type="EMBL" id="MBC5729232.1"/>
    </source>
</evidence>
<gene>
    <name evidence="3" type="primary">uppS</name>
    <name evidence="3" type="ORF">H8S34_00075</name>
</gene>